<dbReference type="AlphaFoldDB" id="A0A448XF58"/>
<feature type="region of interest" description="Disordered" evidence="1">
    <location>
        <begin position="79"/>
        <end position="118"/>
    </location>
</feature>
<comment type="caution">
    <text evidence="2">The sequence shown here is derived from an EMBL/GenBank/DDBJ whole genome shotgun (WGS) entry which is preliminary data.</text>
</comment>
<feature type="compositionally biased region" description="Polar residues" evidence="1">
    <location>
        <begin position="79"/>
        <end position="95"/>
    </location>
</feature>
<evidence type="ECO:0000313" key="3">
    <source>
        <dbReference type="Proteomes" id="UP000784294"/>
    </source>
</evidence>
<accession>A0A448XF58</accession>
<dbReference type="OrthoDB" id="6257627at2759"/>
<proteinExistence type="predicted"/>
<gene>
    <name evidence="2" type="ORF">PXEA_LOCUS28709</name>
</gene>
<keyword evidence="3" id="KW-1185">Reference proteome</keyword>
<organism evidence="2 3">
    <name type="scientific">Protopolystoma xenopodis</name>
    <dbReference type="NCBI Taxonomy" id="117903"/>
    <lineage>
        <taxon>Eukaryota</taxon>
        <taxon>Metazoa</taxon>
        <taxon>Spiralia</taxon>
        <taxon>Lophotrochozoa</taxon>
        <taxon>Platyhelminthes</taxon>
        <taxon>Monogenea</taxon>
        <taxon>Polyopisthocotylea</taxon>
        <taxon>Polystomatidea</taxon>
        <taxon>Polystomatidae</taxon>
        <taxon>Protopolystoma</taxon>
    </lineage>
</organism>
<dbReference type="EMBL" id="CAAALY010249440">
    <property type="protein sequence ID" value="VEL35269.1"/>
    <property type="molecule type" value="Genomic_DNA"/>
</dbReference>
<reference evidence="2" key="1">
    <citation type="submission" date="2018-11" db="EMBL/GenBank/DDBJ databases">
        <authorList>
            <consortium name="Pathogen Informatics"/>
        </authorList>
    </citation>
    <scope>NUCLEOTIDE SEQUENCE</scope>
</reference>
<dbReference type="Proteomes" id="UP000784294">
    <property type="component" value="Unassembled WGS sequence"/>
</dbReference>
<protein>
    <submittedName>
        <fullName evidence="2">Uncharacterized protein</fullName>
    </submittedName>
</protein>
<name>A0A448XF58_9PLAT</name>
<evidence type="ECO:0000313" key="2">
    <source>
        <dbReference type="EMBL" id="VEL35269.1"/>
    </source>
</evidence>
<evidence type="ECO:0000256" key="1">
    <source>
        <dbReference type="SAM" id="MobiDB-lite"/>
    </source>
</evidence>
<sequence length="147" mass="16472">MIMRHQIGSTNGLGAHTTPDNTQALVICFHYQDYVCWCDLRRLESTCGRGARFLTAGADDARWEKFRAAWNEHVTARPEQSYSGLASSQTATNPESAMAAFRRRSRAPSLGTPSAQTPRPYLPEWKEAAWLGDQNASAIYWQPPDQL</sequence>